<sequence length="231" mass="25932">MRINSKRISRSKIKRNRLMIIAIAVMLILGFGLSRINHYLEPRLRAEAKTQVNIAINNLVTKVLANIDYNRDDLVRITSDHDGNVSQVEYDTLKLNQILYASLDTIDDSLQAAQEGKKDPITDRVFFHEGIVYELPLGYLTHISMLSDVGPTLPIRMKILNHVNGEIKTISEPYGMNNTLLKIVLQVRIEAQAITVLNVNDISVVSEIPLVIQLVNGDIPNFAPFTASSMK</sequence>
<protein>
    <submittedName>
        <fullName evidence="1">Sporulation protein YunB</fullName>
    </submittedName>
</protein>
<dbReference type="RefSeq" id="WP_160624597.1">
    <property type="nucleotide sequence ID" value="NZ_WUUQ01000001.1"/>
</dbReference>
<accession>A0A6N8U4P8</accession>
<dbReference type="EMBL" id="WUUQ01000001">
    <property type="protein sequence ID" value="MXQ73178.1"/>
    <property type="molecule type" value="Genomic_DNA"/>
</dbReference>
<dbReference type="Proteomes" id="UP000434036">
    <property type="component" value="Unassembled WGS sequence"/>
</dbReference>
<dbReference type="PIRSF" id="PIRSF021383">
    <property type="entry name" value="YunB"/>
    <property type="match status" value="1"/>
</dbReference>
<dbReference type="InterPro" id="IPR014197">
    <property type="entry name" value="Sporulation_prot_YunB"/>
</dbReference>
<evidence type="ECO:0000313" key="1">
    <source>
        <dbReference type="EMBL" id="MXQ73178.1"/>
    </source>
</evidence>
<reference evidence="1 2" key="2">
    <citation type="submission" date="2020-01" db="EMBL/GenBank/DDBJ databases">
        <title>Clostridiaceae sp. nov. isolated from the gut of human by culturomics.</title>
        <authorList>
            <person name="Chang Y."/>
        </authorList>
    </citation>
    <scope>NUCLEOTIDE SEQUENCE [LARGE SCALE GENOMIC DNA]</scope>
    <source>
        <strain evidence="1 2">DONG20-135</strain>
    </source>
</reference>
<dbReference type="Pfam" id="PF09560">
    <property type="entry name" value="Spore_YunB"/>
    <property type="match status" value="1"/>
</dbReference>
<keyword evidence="2" id="KW-1185">Reference proteome</keyword>
<reference evidence="1 2" key="1">
    <citation type="submission" date="2019-12" db="EMBL/GenBank/DDBJ databases">
        <authorList>
            <person name="Yang R."/>
        </authorList>
    </citation>
    <scope>NUCLEOTIDE SEQUENCE [LARGE SCALE GENOMIC DNA]</scope>
    <source>
        <strain evidence="1 2">DONG20-135</strain>
    </source>
</reference>
<dbReference type="NCBIfam" id="TIGR02832">
    <property type="entry name" value="spo_yunB"/>
    <property type="match status" value="1"/>
</dbReference>
<dbReference type="AlphaFoldDB" id="A0A6N8U4P8"/>
<comment type="caution">
    <text evidence="1">The sequence shown here is derived from an EMBL/GenBank/DDBJ whole genome shotgun (WGS) entry which is preliminary data.</text>
</comment>
<gene>
    <name evidence="1" type="primary">yunB</name>
    <name evidence="1" type="ORF">GSF08_04415</name>
</gene>
<organism evidence="1 2">
    <name type="scientific">Copranaerobaculum intestinale</name>
    <dbReference type="NCBI Taxonomy" id="2692629"/>
    <lineage>
        <taxon>Bacteria</taxon>
        <taxon>Bacillati</taxon>
        <taxon>Bacillota</taxon>
        <taxon>Erysipelotrichia</taxon>
        <taxon>Erysipelotrichales</taxon>
        <taxon>Erysipelotrichaceae</taxon>
        <taxon>Copranaerobaculum</taxon>
    </lineage>
</organism>
<evidence type="ECO:0000313" key="2">
    <source>
        <dbReference type="Proteomes" id="UP000434036"/>
    </source>
</evidence>
<proteinExistence type="predicted"/>
<name>A0A6N8U4P8_9FIRM</name>